<reference evidence="1" key="1">
    <citation type="submission" date="2021-06" db="EMBL/GenBank/DDBJ databases">
        <authorList>
            <person name="Kallberg Y."/>
            <person name="Tangrot J."/>
            <person name="Rosling A."/>
        </authorList>
    </citation>
    <scope>NUCLEOTIDE SEQUENCE</scope>
    <source>
        <strain evidence="1">87-6 pot B 2015</strain>
    </source>
</reference>
<evidence type="ECO:0000313" key="1">
    <source>
        <dbReference type="EMBL" id="CAG8636613.1"/>
    </source>
</evidence>
<accession>A0A9N9DIU4</accession>
<dbReference type="AlphaFoldDB" id="A0A9N9DIU4"/>
<feature type="non-terminal residue" evidence="1">
    <location>
        <position position="315"/>
    </location>
</feature>
<gene>
    <name evidence="1" type="ORF">FMOSSE_LOCUS10771</name>
</gene>
<comment type="caution">
    <text evidence="1">The sequence shown here is derived from an EMBL/GenBank/DDBJ whole genome shotgun (WGS) entry which is preliminary data.</text>
</comment>
<organism evidence="1 2">
    <name type="scientific">Funneliformis mosseae</name>
    <name type="common">Endomycorrhizal fungus</name>
    <name type="synonym">Glomus mosseae</name>
    <dbReference type="NCBI Taxonomy" id="27381"/>
    <lineage>
        <taxon>Eukaryota</taxon>
        <taxon>Fungi</taxon>
        <taxon>Fungi incertae sedis</taxon>
        <taxon>Mucoromycota</taxon>
        <taxon>Glomeromycotina</taxon>
        <taxon>Glomeromycetes</taxon>
        <taxon>Glomerales</taxon>
        <taxon>Glomeraceae</taxon>
        <taxon>Funneliformis</taxon>
    </lineage>
</organism>
<dbReference type="PANTHER" id="PTHR33129:SF1">
    <property type="entry name" value="ATP-BINDING PROTEIN"/>
    <property type="match status" value="1"/>
</dbReference>
<keyword evidence="2" id="KW-1185">Reference proteome</keyword>
<proteinExistence type="predicted"/>
<dbReference type="InterPro" id="IPR052980">
    <property type="entry name" value="Crinkler_effector"/>
</dbReference>
<name>A0A9N9DIU4_FUNMO</name>
<dbReference type="Proteomes" id="UP000789375">
    <property type="component" value="Unassembled WGS sequence"/>
</dbReference>
<protein>
    <submittedName>
        <fullName evidence="1">557_t:CDS:1</fullName>
    </submittedName>
</protein>
<dbReference type="PANTHER" id="PTHR33129">
    <property type="entry name" value="PROTEIN KINASE DOMAIN-CONTAINING PROTEIN-RELATED"/>
    <property type="match status" value="1"/>
</dbReference>
<dbReference type="EMBL" id="CAJVPP010003759">
    <property type="protein sequence ID" value="CAG8636613.1"/>
    <property type="molecule type" value="Genomic_DNA"/>
</dbReference>
<evidence type="ECO:0000313" key="2">
    <source>
        <dbReference type="Proteomes" id="UP000789375"/>
    </source>
</evidence>
<sequence length="315" mass="36929">KYNRNGRIIQHFTSNNNYVFQVEAYKNENDNDNDNKKFFKINDERIPFEEFKVGQLESLISLDIDESALNPKSNEADIETLEAKDGPVDHKDLTLYINPIEKMYFKLNVDEYKLLAQVSNTWCIIDRREPQISHDYNGGKFIMVSSPQKETIKSFVKAQKCIKMYMPTWEKDEILECFDFLDADKNIVMEGKSSQDITQLGGLRGTLFEMIAHTRIRQGGKFQVRELTKEGNGSEYTRNFKFLEEKFFDDVNEIQHSMEQEGLRAIYPILEEGEVRIYFVLPKNIFANFKKKQNYENKGEGNVFVQYALCVNLEY</sequence>